<dbReference type="Proteomes" id="UP001174936">
    <property type="component" value="Unassembled WGS sequence"/>
</dbReference>
<feature type="region of interest" description="Disordered" evidence="1">
    <location>
        <begin position="139"/>
        <end position="183"/>
    </location>
</feature>
<keyword evidence="3" id="KW-1185">Reference proteome</keyword>
<gene>
    <name evidence="2" type="ORF">B0T16DRAFT_8003</name>
</gene>
<accession>A0AA39YP82</accession>
<dbReference type="EMBL" id="JAULSV010000001">
    <property type="protein sequence ID" value="KAK0655242.1"/>
    <property type="molecule type" value="Genomic_DNA"/>
</dbReference>
<feature type="compositionally biased region" description="Polar residues" evidence="1">
    <location>
        <begin position="166"/>
        <end position="183"/>
    </location>
</feature>
<dbReference type="AlphaFoldDB" id="A0AA39YP82"/>
<sequence length="453" mass="49919">MDETFFSRRHTVAASRAAPFLTQSIADHIQHKVDRSSGFAIADVIKWNIPMDALASPNLSLPPKCIDDFLFSMQQILSSDASELIRSQAQAFDESVGIHGLADKFIGLRPAREAMLDVIDGIAHWAENSAAQAVPFHPEQADPSTLASGQQHANQPGNEERHPSAEGSSTMVLGSTTGQPSANTEPCPIIQLQLEGSTILEAWNGNPTTRAMEQLANMHERNADPTHFSFRALPVYHGTDASAGFAFQGSDEIRHGMLYGSVTANQVAPRHPSLPILWTGFSPLRCFLWAVFKSDVLQPVPGPTVQSKLKTSWKCGDHEHVGVLLFKFQPALPSAPGEASYIIPPGREQEWTTLARAQTGSGAPESWWRQFAPIHRKVQPTWPETIHCREYGAQMSMLLPYIKQFWTTVWFGTGITTLQASHQVTYSISFTQPRLEAPPTDKDTKAKKHRTST</sequence>
<evidence type="ECO:0000313" key="3">
    <source>
        <dbReference type="Proteomes" id="UP001174936"/>
    </source>
</evidence>
<feature type="region of interest" description="Disordered" evidence="1">
    <location>
        <begin position="434"/>
        <end position="453"/>
    </location>
</feature>
<evidence type="ECO:0000313" key="2">
    <source>
        <dbReference type="EMBL" id="KAK0655242.1"/>
    </source>
</evidence>
<name>A0AA39YP82_9PEZI</name>
<reference evidence="2" key="1">
    <citation type="submission" date="2023-06" db="EMBL/GenBank/DDBJ databases">
        <title>Genome-scale phylogeny and comparative genomics of the fungal order Sordariales.</title>
        <authorList>
            <consortium name="Lawrence Berkeley National Laboratory"/>
            <person name="Hensen N."/>
            <person name="Bonometti L."/>
            <person name="Westerberg I."/>
            <person name="Brannstrom I.O."/>
            <person name="Guillou S."/>
            <person name="Cros-Aarteil S."/>
            <person name="Calhoun S."/>
            <person name="Haridas S."/>
            <person name="Kuo A."/>
            <person name="Mondo S."/>
            <person name="Pangilinan J."/>
            <person name="Riley R."/>
            <person name="Labutti K."/>
            <person name="Andreopoulos B."/>
            <person name="Lipzen A."/>
            <person name="Chen C."/>
            <person name="Yanf M."/>
            <person name="Daum C."/>
            <person name="Ng V."/>
            <person name="Clum A."/>
            <person name="Steindorff A."/>
            <person name="Ohm R."/>
            <person name="Martin F."/>
            <person name="Silar P."/>
            <person name="Natvig D."/>
            <person name="Lalanne C."/>
            <person name="Gautier V."/>
            <person name="Ament-Velasquez S.L."/>
            <person name="Kruys A."/>
            <person name="Hutchinson M.I."/>
            <person name="Powell A.J."/>
            <person name="Barry K."/>
            <person name="Miller A.N."/>
            <person name="Grigoriev I.V."/>
            <person name="Debuchy R."/>
            <person name="Gladieux P."/>
            <person name="Thoren M.H."/>
            <person name="Johannesson H."/>
        </authorList>
    </citation>
    <scope>NUCLEOTIDE SEQUENCE</scope>
    <source>
        <strain evidence="2">SMH2532-1</strain>
    </source>
</reference>
<proteinExistence type="predicted"/>
<protein>
    <submittedName>
        <fullName evidence="2">Uncharacterized protein</fullName>
    </submittedName>
</protein>
<organism evidence="2 3">
    <name type="scientific">Cercophora newfieldiana</name>
    <dbReference type="NCBI Taxonomy" id="92897"/>
    <lineage>
        <taxon>Eukaryota</taxon>
        <taxon>Fungi</taxon>
        <taxon>Dikarya</taxon>
        <taxon>Ascomycota</taxon>
        <taxon>Pezizomycotina</taxon>
        <taxon>Sordariomycetes</taxon>
        <taxon>Sordariomycetidae</taxon>
        <taxon>Sordariales</taxon>
        <taxon>Lasiosphaeriaceae</taxon>
        <taxon>Cercophora</taxon>
    </lineage>
</organism>
<evidence type="ECO:0000256" key="1">
    <source>
        <dbReference type="SAM" id="MobiDB-lite"/>
    </source>
</evidence>
<feature type="compositionally biased region" description="Polar residues" evidence="1">
    <location>
        <begin position="142"/>
        <end position="157"/>
    </location>
</feature>
<comment type="caution">
    <text evidence="2">The sequence shown here is derived from an EMBL/GenBank/DDBJ whole genome shotgun (WGS) entry which is preliminary data.</text>
</comment>